<comment type="caution">
    <text evidence="1">The sequence shown here is derived from an EMBL/GenBank/DDBJ whole genome shotgun (WGS) entry which is preliminary data.</text>
</comment>
<proteinExistence type="predicted"/>
<dbReference type="Proteomes" id="UP000288216">
    <property type="component" value="Unassembled WGS sequence"/>
</dbReference>
<organism evidence="1 2">
    <name type="scientific">Scyliorhinus torazame</name>
    <name type="common">Cloudy catshark</name>
    <name type="synonym">Catulus torazame</name>
    <dbReference type="NCBI Taxonomy" id="75743"/>
    <lineage>
        <taxon>Eukaryota</taxon>
        <taxon>Metazoa</taxon>
        <taxon>Chordata</taxon>
        <taxon>Craniata</taxon>
        <taxon>Vertebrata</taxon>
        <taxon>Chondrichthyes</taxon>
        <taxon>Elasmobranchii</taxon>
        <taxon>Galeomorphii</taxon>
        <taxon>Galeoidea</taxon>
        <taxon>Carcharhiniformes</taxon>
        <taxon>Scyliorhinidae</taxon>
        <taxon>Scyliorhinus</taxon>
    </lineage>
</organism>
<evidence type="ECO:0000313" key="2">
    <source>
        <dbReference type="Proteomes" id="UP000288216"/>
    </source>
</evidence>
<evidence type="ECO:0000313" key="1">
    <source>
        <dbReference type="EMBL" id="GCB73151.1"/>
    </source>
</evidence>
<accession>A0A401PJ75</accession>
<dbReference type="EMBL" id="BFAA01000596">
    <property type="protein sequence ID" value="GCB73151.1"/>
    <property type="molecule type" value="Genomic_DNA"/>
</dbReference>
<reference evidence="1 2" key="1">
    <citation type="journal article" date="2018" name="Nat. Ecol. Evol.">
        <title>Shark genomes provide insights into elasmobranch evolution and the origin of vertebrates.</title>
        <authorList>
            <person name="Hara Y"/>
            <person name="Yamaguchi K"/>
            <person name="Onimaru K"/>
            <person name="Kadota M"/>
            <person name="Koyanagi M"/>
            <person name="Keeley SD"/>
            <person name="Tatsumi K"/>
            <person name="Tanaka K"/>
            <person name="Motone F"/>
            <person name="Kageyama Y"/>
            <person name="Nozu R"/>
            <person name="Adachi N"/>
            <person name="Nishimura O"/>
            <person name="Nakagawa R"/>
            <person name="Tanegashima C"/>
            <person name="Kiyatake I"/>
            <person name="Matsumoto R"/>
            <person name="Murakumo K"/>
            <person name="Nishida K"/>
            <person name="Terakita A"/>
            <person name="Kuratani S"/>
            <person name="Sato K"/>
            <person name="Hyodo S Kuraku.S."/>
        </authorList>
    </citation>
    <scope>NUCLEOTIDE SEQUENCE [LARGE SCALE GENOMIC DNA]</scope>
</reference>
<protein>
    <submittedName>
        <fullName evidence="1">Uncharacterized protein</fullName>
    </submittedName>
</protein>
<name>A0A401PJ75_SCYTO</name>
<keyword evidence="2" id="KW-1185">Reference proteome</keyword>
<gene>
    <name evidence="1" type="ORF">scyTo_0002377</name>
</gene>
<dbReference type="AlphaFoldDB" id="A0A401PJ75"/>
<sequence length="79" mass="8585">MLAQNTNSGVTHNGKPQHIHQTQALFCWILLLGNVALLLTNTEMTPSGVLDILAQFHLPTKCLTLLKVLHRPKGTGCGD</sequence>